<feature type="non-terminal residue" evidence="1">
    <location>
        <position position="18"/>
    </location>
</feature>
<dbReference type="Proteomes" id="UP000265520">
    <property type="component" value="Unassembled WGS sequence"/>
</dbReference>
<dbReference type="EMBL" id="LXQA010067325">
    <property type="protein sequence ID" value="MCI07979.1"/>
    <property type="molecule type" value="Genomic_DNA"/>
</dbReference>
<comment type="caution">
    <text evidence="1">The sequence shown here is derived from an EMBL/GenBank/DDBJ whole genome shotgun (WGS) entry which is preliminary data.</text>
</comment>
<keyword evidence="2" id="KW-1185">Reference proteome</keyword>
<dbReference type="AlphaFoldDB" id="A0A392P919"/>
<evidence type="ECO:0000313" key="1">
    <source>
        <dbReference type="EMBL" id="MCI07979.1"/>
    </source>
</evidence>
<protein>
    <submittedName>
        <fullName evidence="1">Uncharacterized protein</fullName>
    </submittedName>
</protein>
<name>A0A392P919_9FABA</name>
<evidence type="ECO:0000313" key="2">
    <source>
        <dbReference type="Proteomes" id="UP000265520"/>
    </source>
</evidence>
<organism evidence="1 2">
    <name type="scientific">Trifolium medium</name>
    <dbReference type="NCBI Taxonomy" id="97028"/>
    <lineage>
        <taxon>Eukaryota</taxon>
        <taxon>Viridiplantae</taxon>
        <taxon>Streptophyta</taxon>
        <taxon>Embryophyta</taxon>
        <taxon>Tracheophyta</taxon>
        <taxon>Spermatophyta</taxon>
        <taxon>Magnoliopsida</taxon>
        <taxon>eudicotyledons</taxon>
        <taxon>Gunneridae</taxon>
        <taxon>Pentapetalae</taxon>
        <taxon>rosids</taxon>
        <taxon>fabids</taxon>
        <taxon>Fabales</taxon>
        <taxon>Fabaceae</taxon>
        <taxon>Papilionoideae</taxon>
        <taxon>50 kb inversion clade</taxon>
        <taxon>NPAAA clade</taxon>
        <taxon>Hologalegina</taxon>
        <taxon>IRL clade</taxon>
        <taxon>Trifolieae</taxon>
        <taxon>Trifolium</taxon>
    </lineage>
</organism>
<reference evidence="1 2" key="1">
    <citation type="journal article" date="2018" name="Front. Plant Sci.">
        <title>Red Clover (Trifolium pratense) and Zigzag Clover (T. medium) - A Picture of Genomic Similarities and Differences.</title>
        <authorList>
            <person name="Dluhosova J."/>
            <person name="Istvanek J."/>
            <person name="Nedelnik J."/>
            <person name="Repkova J."/>
        </authorList>
    </citation>
    <scope>NUCLEOTIDE SEQUENCE [LARGE SCALE GENOMIC DNA]</scope>
    <source>
        <strain evidence="2">cv. 10/8</strain>
        <tissue evidence="1">Leaf</tissue>
    </source>
</reference>
<sequence length="18" mass="1699">MAEGGALANATGFISTST</sequence>
<accession>A0A392P919</accession>
<proteinExistence type="predicted"/>